<organism evidence="1">
    <name type="scientific">Brassica cretica</name>
    <name type="common">Mustard</name>
    <dbReference type="NCBI Taxonomy" id="69181"/>
    <lineage>
        <taxon>Eukaryota</taxon>
        <taxon>Viridiplantae</taxon>
        <taxon>Streptophyta</taxon>
        <taxon>Embryophyta</taxon>
        <taxon>Tracheophyta</taxon>
        <taxon>Spermatophyta</taxon>
        <taxon>Magnoliopsida</taxon>
        <taxon>eudicotyledons</taxon>
        <taxon>Gunneridae</taxon>
        <taxon>Pentapetalae</taxon>
        <taxon>rosids</taxon>
        <taxon>malvids</taxon>
        <taxon>Brassicales</taxon>
        <taxon>Brassicaceae</taxon>
        <taxon>Brassiceae</taxon>
        <taxon>Brassica</taxon>
    </lineage>
</organism>
<evidence type="ECO:0000313" key="1">
    <source>
        <dbReference type="EMBL" id="KAF2533026.1"/>
    </source>
</evidence>
<accession>A0A8S9FKX6</accession>
<comment type="caution">
    <text evidence="1">The sequence shown here is derived from an EMBL/GenBank/DDBJ whole genome shotgun (WGS) entry which is preliminary data.</text>
</comment>
<dbReference type="EMBL" id="QGKY02002305">
    <property type="protein sequence ID" value="KAF2533026.1"/>
    <property type="molecule type" value="Genomic_DNA"/>
</dbReference>
<gene>
    <name evidence="2" type="ORF">F2Q68_00036669</name>
    <name evidence="1" type="ORF">F2Q70_00032306</name>
</gene>
<reference evidence="1" key="1">
    <citation type="submission" date="2019-12" db="EMBL/GenBank/DDBJ databases">
        <title>Genome sequencing and annotation of Brassica cretica.</title>
        <authorList>
            <person name="Studholme D.J."/>
            <person name="Sarris P.F."/>
        </authorList>
    </citation>
    <scope>NUCLEOTIDE SEQUENCE</scope>
    <source>
        <strain evidence="2">PFS-001/15</strain>
        <strain evidence="1">PFS-102/07</strain>
        <tissue evidence="1">Leaf</tissue>
    </source>
</reference>
<evidence type="ECO:0008006" key="3">
    <source>
        <dbReference type="Google" id="ProtNLM"/>
    </source>
</evidence>
<proteinExistence type="predicted"/>
<dbReference type="Proteomes" id="UP000712281">
    <property type="component" value="Unassembled WGS sequence"/>
</dbReference>
<sequence length="74" mass="8248">MSDQSQELKDEEEDVDLGTGMSRVSVFFGTQTGTAQGFAKLETDSLFDREYPSWTRLQLEDSSSLEVPSLSFCS</sequence>
<dbReference type="InterPro" id="IPR029039">
    <property type="entry name" value="Flavoprotein-like_sf"/>
</dbReference>
<dbReference type="AlphaFoldDB" id="A0A8S9FKX6"/>
<name>A0A8S9FKX6_BRACR</name>
<dbReference type="EMBL" id="QGKW02001988">
    <property type="protein sequence ID" value="KAF2552413.1"/>
    <property type="molecule type" value="Genomic_DNA"/>
</dbReference>
<protein>
    <recommendedName>
        <fullName evidence="3">Flavodoxin-like domain-containing protein</fullName>
    </recommendedName>
</protein>
<dbReference type="SUPFAM" id="SSF52218">
    <property type="entry name" value="Flavoproteins"/>
    <property type="match status" value="1"/>
</dbReference>
<evidence type="ECO:0000313" key="2">
    <source>
        <dbReference type="EMBL" id="KAF2552413.1"/>
    </source>
</evidence>